<organism evidence="3 4">
    <name type="scientific">Paenibacillus mellifer</name>
    <dbReference type="NCBI Taxonomy" id="2937794"/>
    <lineage>
        <taxon>Bacteria</taxon>
        <taxon>Bacillati</taxon>
        <taxon>Bacillota</taxon>
        <taxon>Bacilli</taxon>
        <taxon>Bacillales</taxon>
        <taxon>Paenibacillaceae</taxon>
        <taxon>Paenibacillus</taxon>
    </lineage>
</organism>
<evidence type="ECO:0000313" key="4">
    <source>
        <dbReference type="Proteomes" id="UP001139534"/>
    </source>
</evidence>
<evidence type="ECO:0000259" key="2">
    <source>
        <dbReference type="Pfam" id="PF13786"/>
    </source>
</evidence>
<accession>A0A9X1Y955</accession>
<feature type="domain" description="DUF4179" evidence="2">
    <location>
        <begin position="63"/>
        <end position="147"/>
    </location>
</feature>
<dbReference type="Pfam" id="PF13786">
    <property type="entry name" value="DUF4179"/>
    <property type="match status" value="1"/>
</dbReference>
<feature type="transmembrane region" description="Helical" evidence="1">
    <location>
        <begin position="52"/>
        <end position="72"/>
    </location>
</feature>
<dbReference type="RefSeq" id="WP_248553642.1">
    <property type="nucleotide sequence ID" value="NZ_JALPRK010000027.1"/>
</dbReference>
<keyword evidence="1" id="KW-0812">Transmembrane</keyword>
<keyword evidence="1" id="KW-1133">Transmembrane helix</keyword>
<reference evidence="3" key="1">
    <citation type="submission" date="2022-04" db="EMBL/GenBank/DDBJ databases">
        <authorList>
            <person name="Seo M.-J."/>
        </authorList>
    </citation>
    <scope>NUCLEOTIDE SEQUENCE</scope>
    <source>
        <strain evidence="3">MBLB2552</strain>
    </source>
</reference>
<dbReference type="EMBL" id="JALPRK010000027">
    <property type="protein sequence ID" value="MCK8489622.1"/>
    <property type="molecule type" value="Genomic_DNA"/>
</dbReference>
<evidence type="ECO:0000313" key="3">
    <source>
        <dbReference type="EMBL" id="MCK8489622.1"/>
    </source>
</evidence>
<name>A0A9X1Y955_9BACL</name>
<comment type="caution">
    <text evidence="3">The sequence shown here is derived from an EMBL/GenBank/DDBJ whole genome shotgun (WGS) entry which is preliminary data.</text>
</comment>
<evidence type="ECO:0000256" key="1">
    <source>
        <dbReference type="SAM" id="Phobius"/>
    </source>
</evidence>
<dbReference type="AlphaFoldDB" id="A0A9X1Y955"/>
<dbReference type="InterPro" id="IPR025436">
    <property type="entry name" value="DUF4179"/>
</dbReference>
<dbReference type="Gene3D" id="2.60.40.1630">
    <property type="entry name" value="bacillus anthracis domain"/>
    <property type="match status" value="1"/>
</dbReference>
<sequence length="469" mass="52958">MVDREENLLARYFDGVRIAEKQIGDEQLEAAIRHGLEQGRNLRGKWHLRRGLAWTAGAAGTLAMCLLLLFVWPSGSSFVGSPLSPTTASQNEVIPNYVSALMTSEMERAAEHGLYQPIRKSTEVAGTKVTVDGVLADGRTVVVFYSMVNPEDVKAVDNFYGYLIDMDGDIFINLPRQSGTSFVDSKDVNHSYFKITFDQDAPTQAGFAVDSRVTNSDPIAKIPIAWSSRPYEGMEKVVPVKQTATVNRTKIAIREVSIRPLSTIIVFEPQMRTDVHMAVNLKAKLYLGEKQESQFHYYTRSKNVIYDHKILSNNEVNLQGIEFESLYYSDWNEVTLQIDGFGTLSTKKRSFDLVIDTEKNQLHATDSTILKVNIIHDQQSTLVRIYAEKKTKVDVGLPFQIEEEFTDREGAKHRILQVDGKPSDYMNDSTTEVITFELEPKTYAQPLTFTLTEVVDSTYKPQEFKIPLK</sequence>
<dbReference type="Proteomes" id="UP001139534">
    <property type="component" value="Unassembled WGS sequence"/>
</dbReference>
<keyword evidence="1" id="KW-0472">Membrane</keyword>
<proteinExistence type="predicted"/>
<protein>
    <submittedName>
        <fullName evidence="3">DUF4179 domain-containing protein</fullName>
    </submittedName>
</protein>
<keyword evidence="4" id="KW-1185">Reference proteome</keyword>
<gene>
    <name evidence="3" type="ORF">M0651_20850</name>
</gene>